<evidence type="ECO:0000256" key="1">
    <source>
        <dbReference type="ARBA" id="ARBA00004196"/>
    </source>
</evidence>
<comment type="subcellular location">
    <subcellularLocation>
        <location evidence="1">Cell envelope</location>
    </subcellularLocation>
</comment>
<accession>A0ABV5AC68</accession>
<reference evidence="6 7" key="1">
    <citation type="journal article" date="2024" name="Int. J. Mol. Sci.">
        <title>Exploration of Alicyclobacillus spp. Genome in Search of Antibiotic Resistance.</title>
        <authorList>
            <person name="Bucka-Kolendo J."/>
            <person name="Kiousi D.E."/>
            <person name="Dekowska A."/>
            <person name="Mikolajczuk-Szczyrba A."/>
            <person name="Karadedos D.M."/>
            <person name="Michael P."/>
            <person name="Galanis A."/>
            <person name="Sokolowska B."/>
        </authorList>
    </citation>
    <scope>NUCLEOTIDE SEQUENCE [LARGE SCALE GENOMIC DNA]</scope>
    <source>
        <strain evidence="6 7">KKP 3000</strain>
    </source>
</reference>
<dbReference type="PANTHER" id="PTHR30532">
    <property type="entry name" value="IRON III DICITRATE-BINDING PERIPLASMIC PROTEIN"/>
    <property type="match status" value="1"/>
</dbReference>
<keyword evidence="4" id="KW-0732">Signal</keyword>
<dbReference type="InterPro" id="IPR051313">
    <property type="entry name" value="Bact_iron-sidero_bind"/>
</dbReference>
<evidence type="ECO:0000256" key="4">
    <source>
        <dbReference type="ARBA" id="ARBA00022729"/>
    </source>
</evidence>
<dbReference type="EMBL" id="JBDXSU010000004">
    <property type="protein sequence ID" value="MFB5189824.1"/>
    <property type="molecule type" value="Genomic_DNA"/>
</dbReference>
<dbReference type="SUPFAM" id="SSF53807">
    <property type="entry name" value="Helical backbone' metal receptor"/>
    <property type="match status" value="1"/>
</dbReference>
<gene>
    <name evidence="6" type="ORF">KKP3000_003214</name>
</gene>
<sequence length="127" mass="14062">MDFSGNGLDPESVLSLNPDLIVLYSTYFTNDGKYKQYSKIAPTYEFNQDSGAQGSWRNTLLTLGKILGKSGKAQQLLKDYDQKVSAAKEKLQKQIGKKTVAIIEPSGKRVFLIGKGTFASRYMGIWG</sequence>
<organism evidence="6 7">
    <name type="scientific">Alicyclobacillus fastidiosus</name>
    <dbReference type="NCBI Taxonomy" id="392011"/>
    <lineage>
        <taxon>Bacteria</taxon>
        <taxon>Bacillati</taxon>
        <taxon>Bacillota</taxon>
        <taxon>Bacilli</taxon>
        <taxon>Bacillales</taxon>
        <taxon>Alicyclobacillaceae</taxon>
        <taxon>Alicyclobacillus</taxon>
    </lineage>
</organism>
<dbReference type="Pfam" id="PF01497">
    <property type="entry name" value="Peripla_BP_2"/>
    <property type="match status" value="1"/>
</dbReference>
<comment type="caution">
    <text evidence="6">The sequence shown here is derived from an EMBL/GenBank/DDBJ whole genome shotgun (WGS) entry which is preliminary data.</text>
</comment>
<dbReference type="Gene3D" id="3.40.50.1980">
    <property type="entry name" value="Nitrogenase molybdenum iron protein domain"/>
    <property type="match status" value="2"/>
</dbReference>
<evidence type="ECO:0000313" key="6">
    <source>
        <dbReference type="EMBL" id="MFB5189824.1"/>
    </source>
</evidence>
<evidence type="ECO:0000313" key="7">
    <source>
        <dbReference type="Proteomes" id="UP001579974"/>
    </source>
</evidence>
<feature type="domain" description="Fe/B12 periplasmic-binding" evidence="5">
    <location>
        <begin position="1"/>
        <end position="127"/>
    </location>
</feature>
<evidence type="ECO:0000256" key="2">
    <source>
        <dbReference type="ARBA" id="ARBA00008814"/>
    </source>
</evidence>
<dbReference type="InterPro" id="IPR002491">
    <property type="entry name" value="ABC_transptr_periplasmic_BD"/>
</dbReference>
<protein>
    <submittedName>
        <fullName evidence="6">ABC transporter substrate-binding protein</fullName>
    </submittedName>
</protein>
<keyword evidence="3" id="KW-0813">Transport</keyword>
<proteinExistence type="inferred from homology"/>
<dbReference type="Proteomes" id="UP001579974">
    <property type="component" value="Unassembled WGS sequence"/>
</dbReference>
<name>A0ABV5AC68_9BACL</name>
<dbReference type="PANTHER" id="PTHR30532:SF1">
    <property type="entry name" value="IRON(3+)-HYDROXAMATE-BINDING PROTEIN FHUD"/>
    <property type="match status" value="1"/>
</dbReference>
<dbReference type="PROSITE" id="PS50983">
    <property type="entry name" value="FE_B12_PBP"/>
    <property type="match status" value="1"/>
</dbReference>
<evidence type="ECO:0000259" key="5">
    <source>
        <dbReference type="PROSITE" id="PS50983"/>
    </source>
</evidence>
<evidence type="ECO:0000256" key="3">
    <source>
        <dbReference type="ARBA" id="ARBA00022448"/>
    </source>
</evidence>
<comment type="similarity">
    <text evidence="2">Belongs to the bacterial solute-binding protein 8 family.</text>
</comment>
<keyword evidence="7" id="KW-1185">Reference proteome</keyword>